<evidence type="ECO:0000256" key="3">
    <source>
        <dbReference type="ARBA" id="ARBA00022737"/>
    </source>
</evidence>
<comment type="caution">
    <text evidence="5">The sequence shown here is derived from an EMBL/GenBank/DDBJ whole genome shotgun (WGS) entry which is preliminary data.</text>
</comment>
<evidence type="ECO:0000256" key="4">
    <source>
        <dbReference type="ARBA" id="ARBA00025740"/>
    </source>
</evidence>
<dbReference type="STRING" id="3076.A0A2P6TQZ1"/>
<evidence type="ECO:0000313" key="6">
    <source>
        <dbReference type="Proteomes" id="UP000239899"/>
    </source>
</evidence>
<name>A0A2P6TQZ1_CHLSO</name>
<keyword evidence="6" id="KW-1185">Reference proteome</keyword>
<dbReference type="Proteomes" id="UP000239899">
    <property type="component" value="Unassembled WGS sequence"/>
</dbReference>
<accession>A0A2P6TQZ1</accession>
<keyword evidence="3" id="KW-0677">Repeat</keyword>
<keyword evidence="2" id="KW-0853">WD repeat</keyword>
<dbReference type="SMART" id="SM00320">
    <property type="entry name" value="WD40"/>
    <property type="match status" value="2"/>
</dbReference>
<dbReference type="PANTHER" id="PTHR11227">
    <property type="entry name" value="WD-REPEAT PROTEIN INTERACTING WITH PHOSPHOINOSIDES WIPI -RELATED"/>
    <property type="match status" value="1"/>
</dbReference>
<protein>
    <submittedName>
        <fullName evidence="5">Autophagy-related 18</fullName>
    </submittedName>
</protein>
<comment type="subcellular location">
    <subcellularLocation>
        <location evidence="1">Preautophagosomal structure membrane</location>
        <topology evidence="1">Peripheral membrane protein</topology>
    </subcellularLocation>
</comment>
<evidence type="ECO:0000256" key="1">
    <source>
        <dbReference type="ARBA" id="ARBA00004623"/>
    </source>
</evidence>
<dbReference type="InterPro" id="IPR015943">
    <property type="entry name" value="WD40/YVTN_repeat-like_dom_sf"/>
</dbReference>
<dbReference type="InterPro" id="IPR001680">
    <property type="entry name" value="WD40_rpt"/>
</dbReference>
<dbReference type="InterPro" id="IPR036322">
    <property type="entry name" value="WD40_repeat_dom_sf"/>
</dbReference>
<dbReference type="Gene3D" id="2.130.10.10">
    <property type="entry name" value="YVTN repeat-like/Quinoprotein amine dehydrogenase"/>
    <property type="match status" value="1"/>
</dbReference>
<sequence length="329" mass="33986">MLFATSLLAFVGAGEQPHLTPRKLTLLNSHSNSVIQSLSFPASVLGVYLNRKRLVAVLERRAFVYDLESLALCGTLDTPHNPLGLAALTSCHMPSCLLALPAEGGMVRVYDVARGGGAAGGPAGSGVDVLCELEAHKAPVTVMAWDDEGQLLATASKKGTVIRVHPVRHEGKALEFRRGSTPATVTCLAFSPPSLPARLLAAASDHGTIHIFRLEAPGRHPEAAAAKSLLSAVMAGVLEPQRPLATVRLPGKGQAAICAVTHEEAEDGGEGAAAEWETRLAVATAEGILYSYRLEVPGGAGTAGGDSSGGGGSSLRASLEGEWSLLTGR</sequence>
<dbReference type="InterPro" id="IPR048720">
    <property type="entry name" value="PROPPIN"/>
</dbReference>
<dbReference type="EMBL" id="LHPG02000008">
    <property type="protein sequence ID" value="PRW56485.1"/>
    <property type="molecule type" value="Genomic_DNA"/>
</dbReference>
<organism evidence="5 6">
    <name type="scientific">Chlorella sorokiniana</name>
    <name type="common">Freshwater green alga</name>
    <dbReference type="NCBI Taxonomy" id="3076"/>
    <lineage>
        <taxon>Eukaryota</taxon>
        <taxon>Viridiplantae</taxon>
        <taxon>Chlorophyta</taxon>
        <taxon>core chlorophytes</taxon>
        <taxon>Trebouxiophyceae</taxon>
        <taxon>Chlorellales</taxon>
        <taxon>Chlorellaceae</taxon>
        <taxon>Chlorella clade</taxon>
        <taxon>Chlorella</taxon>
    </lineage>
</organism>
<evidence type="ECO:0000256" key="2">
    <source>
        <dbReference type="ARBA" id="ARBA00022574"/>
    </source>
</evidence>
<reference evidence="5 6" key="1">
    <citation type="journal article" date="2018" name="Plant J.">
        <title>Genome sequences of Chlorella sorokiniana UTEX 1602 and Micractinium conductrix SAG 241.80: implications to maltose excretion by a green alga.</title>
        <authorList>
            <person name="Arriola M.B."/>
            <person name="Velmurugan N."/>
            <person name="Zhang Y."/>
            <person name="Plunkett M.H."/>
            <person name="Hondzo H."/>
            <person name="Barney B.M."/>
        </authorList>
    </citation>
    <scope>NUCLEOTIDE SEQUENCE [LARGE SCALE GENOMIC DNA]</scope>
    <source>
        <strain evidence="6">UTEX 1602</strain>
    </source>
</reference>
<comment type="similarity">
    <text evidence="4">Belongs to the WD repeat PROPPIN family.</text>
</comment>
<dbReference type="SUPFAM" id="SSF50978">
    <property type="entry name" value="WD40 repeat-like"/>
    <property type="match status" value="1"/>
</dbReference>
<dbReference type="AlphaFoldDB" id="A0A2P6TQZ1"/>
<dbReference type="OrthoDB" id="1667587at2759"/>
<gene>
    <name evidence="5" type="ORF">C2E21_4840</name>
</gene>
<evidence type="ECO:0000313" key="5">
    <source>
        <dbReference type="EMBL" id="PRW56485.1"/>
    </source>
</evidence>
<proteinExistence type="inferred from homology"/>
<dbReference type="Pfam" id="PF21032">
    <property type="entry name" value="PROPPIN"/>
    <property type="match status" value="1"/>
</dbReference>
<dbReference type="GO" id="GO:0034045">
    <property type="term" value="C:phagophore assembly site membrane"/>
    <property type="evidence" value="ECO:0007669"/>
    <property type="project" value="UniProtKB-SubCell"/>
</dbReference>